<evidence type="ECO:0000256" key="1">
    <source>
        <dbReference type="ARBA" id="ARBA00004442"/>
    </source>
</evidence>
<keyword evidence="8" id="KW-0998">Cell outer membrane</keyword>
<keyword evidence="6" id="KW-0653">Protein transport</keyword>
<dbReference type="OrthoDB" id="9775455at2"/>
<evidence type="ECO:0000256" key="9">
    <source>
        <dbReference type="RuleBase" id="RU004004"/>
    </source>
</evidence>
<evidence type="ECO:0000256" key="11">
    <source>
        <dbReference type="SAM" id="SignalP"/>
    </source>
</evidence>
<evidence type="ECO:0000256" key="7">
    <source>
        <dbReference type="ARBA" id="ARBA00023136"/>
    </source>
</evidence>
<sequence length="787" mass="81179">MTSSKHVFSLAVFAACQLAVAQTPASAPASAPVSPPASQSNGAEDAGKPAADSIGFEPRYIRGDDRVIAPSKAVSALSGPPISLNFEEAPVAEVVRTILGDLLRVDYVLYQPINGTVTLSTRAPVSPDQAVYLLEGALFANGLALTRDARGSYHVGRPEALKGVTGGVRQASGTALPPGSGAIVVPLQYIGAAEMAAILRPMLPAESLVRVDNVRNLLVLAGSRAQAEGWLDLVSTFDVNLLKGMSVGVFPLKHVSVQEVEAALQLMAGGAVSPAAASTATRASTPGAATAGAAGGNAAATARTTAAGGEGNPLFGALRVMPIERLNSILVVTPRAAYLDEVRRWIERFDRPSDNSGEPQLNIYRVQNGNARHLAGVLQGIFGGASGAAVSGTTGVAPGLATSTGTTSGFGAGGLGGGQTSSRLGGFQSGSQGGLSGGGLMGNLNRNVQSPTAQQPVSATIGNIRVMSDDLNNTVLVWGTRTEFAKIEATLKRLDLPPTQVLIEASIIEVTLTDDLRYGLQWAFSDSRTTTGYRGAGQLSSSTDSTSQFAIPTSGFSYTLRNGAGAVRAVLSALSSKTNVKVVASPSLMVLDNHQAAIAVGSQVPVQTATITSLNQENPYNNSTSTYQWKDTGVNLVVTPSVNSGNLVSMQIDQSVTDVGAADDVTKQRAFLQRQLSSKVAVRSGESIVMGGLIQERSSTGKSGIPILHTLPVVGTLFGSTTNDGGRTELLVVITPRVVRTDVDVREVSEDLRERMKGLVPVMTNMDTLKTAPVAAPALAPSIPSSP</sequence>
<comment type="similarity">
    <text evidence="2">Belongs to the bacterial secretin family. GSP D subfamily.</text>
</comment>
<dbReference type="InterPro" id="IPR050810">
    <property type="entry name" value="Bact_Secretion_Sys_Channel"/>
</dbReference>
<dbReference type="Proteomes" id="UP000183656">
    <property type="component" value="Unassembled WGS sequence"/>
</dbReference>
<dbReference type="RefSeq" id="WP_082366539.1">
    <property type="nucleotide sequence ID" value="NZ_CYIG01000016.1"/>
</dbReference>
<keyword evidence="3 9" id="KW-0813">Transport</keyword>
<feature type="domain" description="NolW-like" evidence="13">
    <location>
        <begin position="363"/>
        <end position="500"/>
    </location>
</feature>
<evidence type="ECO:0000259" key="13">
    <source>
        <dbReference type="Pfam" id="PF03958"/>
    </source>
</evidence>
<dbReference type="InterPro" id="IPR004846">
    <property type="entry name" value="T2SS/T3SS_dom"/>
</dbReference>
<evidence type="ECO:0000256" key="8">
    <source>
        <dbReference type="ARBA" id="ARBA00023237"/>
    </source>
</evidence>
<organism evidence="14 15">
    <name type="scientific">Paenacidovorax caeni</name>
    <dbReference type="NCBI Taxonomy" id="343013"/>
    <lineage>
        <taxon>Bacteria</taxon>
        <taxon>Pseudomonadati</taxon>
        <taxon>Pseudomonadota</taxon>
        <taxon>Betaproteobacteria</taxon>
        <taxon>Burkholderiales</taxon>
        <taxon>Comamonadaceae</taxon>
        <taxon>Paenacidovorax</taxon>
    </lineage>
</organism>
<feature type="domain" description="Type II/III secretion system secretin-like" evidence="12">
    <location>
        <begin position="573"/>
        <end position="740"/>
    </location>
</feature>
<dbReference type="PANTHER" id="PTHR30332:SF25">
    <property type="entry name" value="SECRETIN XPSD"/>
    <property type="match status" value="1"/>
</dbReference>
<dbReference type="Pfam" id="PF03958">
    <property type="entry name" value="Secretin_N"/>
    <property type="match status" value="2"/>
</dbReference>
<keyword evidence="7" id="KW-0472">Membrane</keyword>
<evidence type="ECO:0000313" key="14">
    <source>
        <dbReference type="EMBL" id="SFU49802.1"/>
    </source>
</evidence>
<proteinExistence type="inferred from homology"/>
<protein>
    <submittedName>
        <fullName evidence="14">General secretion pathway protein D</fullName>
    </submittedName>
</protein>
<dbReference type="PANTHER" id="PTHR30332">
    <property type="entry name" value="PROBABLE GENERAL SECRETION PATHWAY PROTEIN D"/>
    <property type="match status" value="1"/>
</dbReference>
<dbReference type="GO" id="GO:0015627">
    <property type="term" value="C:type II protein secretion system complex"/>
    <property type="evidence" value="ECO:0007669"/>
    <property type="project" value="InterPro"/>
</dbReference>
<dbReference type="GO" id="GO:0009279">
    <property type="term" value="C:cell outer membrane"/>
    <property type="evidence" value="ECO:0007669"/>
    <property type="project" value="UniProtKB-SubCell"/>
</dbReference>
<dbReference type="InterPro" id="IPR005644">
    <property type="entry name" value="NolW-like"/>
</dbReference>
<dbReference type="PROSITE" id="PS51257">
    <property type="entry name" value="PROKAR_LIPOPROTEIN"/>
    <property type="match status" value="1"/>
</dbReference>
<evidence type="ECO:0000256" key="3">
    <source>
        <dbReference type="ARBA" id="ARBA00022448"/>
    </source>
</evidence>
<evidence type="ECO:0000256" key="6">
    <source>
        <dbReference type="ARBA" id="ARBA00022927"/>
    </source>
</evidence>
<reference evidence="14 15" key="1">
    <citation type="submission" date="2016-10" db="EMBL/GenBank/DDBJ databases">
        <authorList>
            <person name="de Groot N.N."/>
        </authorList>
    </citation>
    <scope>NUCLEOTIDE SEQUENCE [LARGE SCALE GENOMIC DNA]</scope>
    <source>
        <strain evidence="14 15">R-24608</strain>
    </source>
</reference>
<dbReference type="InterPro" id="IPR001775">
    <property type="entry name" value="GspD/PilQ"/>
</dbReference>
<dbReference type="EMBL" id="FPBX01000006">
    <property type="protein sequence ID" value="SFU49802.1"/>
    <property type="molecule type" value="Genomic_DNA"/>
</dbReference>
<dbReference type="Gene3D" id="3.30.1370.120">
    <property type="match status" value="3"/>
</dbReference>
<dbReference type="Pfam" id="PF00263">
    <property type="entry name" value="Secretin"/>
    <property type="match status" value="1"/>
</dbReference>
<feature type="compositionally biased region" description="Low complexity" evidence="10">
    <location>
        <begin position="27"/>
        <end position="40"/>
    </location>
</feature>
<name>A0A1I7GMS1_9BURK</name>
<evidence type="ECO:0000256" key="10">
    <source>
        <dbReference type="SAM" id="MobiDB-lite"/>
    </source>
</evidence>
<evidence type="ECO:0000313" key="15">
    <source>
        <dbReference type="Proteomes" id="UP000183656"/>
    </source>
</evidence>
<evidence type="ECO:0000256" key="4">
    <source>
        <dbReference type="ARBA" id="ARBA00022452"/>
    </source>
</evidence>
<evidence type="ECO:0000259" key="12">
    <source>
        <dbReference type="Pfam" id="PF00263"/>
    </source>
</evidence>
<feature type="signal peptide" evidence="11">
    <location>
        <begin position="1"/>
        <end position="21"/>
    </location>
</feature>
<evidence type="ECO:0000256" key="5">
    <source>
        <dbReference type="ARBA" id="ARBA00022729"/>
    </source>
</evidence>
<feature type="region of interest" description="Disordered" evidence="10">
    <location>
        <begin position="27"/>
        <end position="51"/>
    </location>
</feature>
<keyword evidence="4" id="KW-1134">Transmembrane beta strand</keyword>
<dbReference type="PRINTS" id="PR00811">
    <property type="entry name" value="BCTERIALGSPD"/>
</dbReference>
<dbReference type="NCBIfam" id="TIGR02517">
    <property type="entry name" value="type_II_gspD"/>
    <property type="match status" value="1"/>
</dbReference>
<evidence type="ECO:0000256" key="2">
    <source>
        <dbReference type="ARBA" id="ARBA00006980"/>
    </source>
</evidence>
<gene>
    <name evidence="14" type="ORF">SAMN04489707_100649</name>
</gene>
<dbReference type="STRING" id="343013.SAMN04489707_100649"/>
<dbReference type="GO" id="GO:0015628">
    <property type="term" value="P:protein secretion by the type II secretion system"/>
    <property type="evidence" value="ECO:0007669"/>
    <property type="project" value="InterPro"/>
</dbReference>
<comment type="subcellular location">
    <subcellularLocation>
        <location evidence="1 9">Cell outer membrane</location>
    </subcellularLocation>
</comment>
<feature type="chain" id="PRO_5010333362" evidence="11">
    <location>
        <begin position="22"/>
        <end position="787"/>
    </location>
</feature>
<dbReference type="InterPro" id="IPR013356">
    <property type="entry name" value="T2SS_GspD"/>
</dbReference>
<dbReference type="InterPro" id="IPR038591">
    <property type="entry name" value="NolW-like_sf"/>
</dbReference>
<keyword evidence="4" id="KW-0812">Transmembrane</keyword>
<keyword evidence="5 11" id="KW-0732">Signal</keyword>
<dbReference type="AlphaFoldDB" id="A0A1I7GMS1"/>
<dbReference type="Gene3D" id="3.55.50.30">
    <property type="match status" value="1"/>
</dbReference>
<feature type="domain" description="NolW-like" evidence="13">
    <location>
        <begin position="248"/>
        <end position="354"/>
    </location>
</feature>
<keyword evidence="15" id="KW-1185">Reference proteome</keyword>
<accession>A0A1I7GMS1</accession>